<dbReference type="Proteomes" id="UP000630142">
    <property type="component" value="Unassembled WGS sequence"/>
</dbReference>
<organism evidence="1 2">
    <name type="scientific">Tianweitania populi</name>
    <dbReference type="NCBI Taxonomy" id="1607949"/>
    <lineage>
        <taxon>Bacteria</taxon>
        <taxon>Pseudomonadati</taxon>
        <taxon>Pseudomonadota</taxon>
        <taxon>Alphaproteobacteria</taxon>
        <taxon>Hyphomicrobiales</taxon>
        <taxon>Phyllobacteriaceae</taxon>
        <taxon>Tianweitania</taxon>
    </lineage>
</organism>
<proteinExistence type="predicted"/>
<sequence>MKIQGIDKLQRDLKEAEMAMKEIDGLLGEASFDPEDPASIDVAVQAAHRMIDDKMGPYARNPLVGPMIEETKEHFRQAIIEQAQAHRLGKQDD</sequence>
<evidence type="ECO:0000313" key="2">
    <source>
        <dbReference type="Proteomes" id="UP000630142"/>
    </source>
</evidence>
<dbReference type="EMBL" id="BMZQ01000003">
    <property type="protein sequence ID" value="GHD21395.1"/>
    <property type="molecule type" value="Genomic_DNA"/>
</dbReference>
<dbReference type="AlphaFoldDB" id="A0A8J3DSM8"/>
<reference evidence="1" key="1">
    <citation type="journal article" date="2014" name="Int. J. Syst. Evol. Microbiol.">
        <title>Complete genome sequence of Corynebacterium casei LMG S-19264T (=DSM 44701T), isolated from a smear-ripened cheese.</title>
        <authorList>
            <consortium name="US DOE Joint Genome Institute (JGI-PGF)"/>
            <person name="Walter F."/>
            <person name="Albersmeier A."/>
            <person name="Kalinowski J."/>
            <person name="Ruckert C."/>
        </authorList>
    </citation>
    <scope>NUCLEOTIDE SEQUENCE</scope>
    <source>
        <strain evidence="1">KCTC 42249</strain>
    </source>
</reference>
<comment type="caution">
    <text evidence="1">The sequence shown here is derived from an EMBL/GenBank/DDBJ whole genome shotgun (WGS) entry which is preliminary data.</text>
</comment>
<keyword evidence="2" id="KW-1185">Reference proteome</keyword>
<reference evidence="1" key="2">
    <citation type="submission" date="2020-09" db="EMBL/GenBank/DDBJ databases">
        <authorList>
            <person name="Sun Q."/>
            <person name="Kim S."/>
        </authorList>
    </citation>
    <scope>NUCLEOTIDE SEQUENCE</scope>
    <source>
        <strain evidence="1">KCTC 42249</strain>
    </source>
</reference>
<protein>
    <submittedName>
        <fullName evidence="1">Uncharacterized protein</fullName>
    </submittedName>
</protein>
<accession>A0A8J3DSM8</accession>
<name>A0A8J3DSM8_9HYPH</name>
<evidence type="ECO:0000313" key="1">
    <source>
        <dbReference type="EMBL" id="GHD21395.1"/>
    </source>
</evidence>
<gene>
    <name evidence="1" type="ORF">GCM10016234_35000</name>
</gene>